<evidence type="ECO:0000256" key="1">
    <source>
        <dbReference type="SAM" id="MobiDB-lite"/>
    </source>
</evidence>
<organism evidence="2 3">
    <name type="scientific">Vibrio thalassae</name>
    <dbReference type="NCBI Taxonomy" id="1243014"/>
    <lineage>
        <taxon>Bacteria</taxon>
        <taxon>Pseudomonadati</taxon>
        <taxon>Pseudomonadota</taxon>
        <taxon>Gammaproteobacteria</taxon>
        <taxon>Vibrionales</taxon>
        <taxon>Vibrionaceae</taxon>
        <taxon>Vibrio</taxon>
    </lineage>
</organism>
<sequence length="407" mass="45710">MVEAITERAETKRERGHQHGVSVFSDKSASQPQNRAILDCNKNALAQAAIDRASSHFETQLVSIEDFDKNHLIELIELASELGHDNAVDALFANTLPLQSFLTCLLKSIQSSVMKELETATGEMKESLFSTLHDNGFNVERTAFESMVKAMQNACLGGLSVGIRNHHCYDFDNAEKIYLELTTEVTELTVINSLNGELAKSLLGVVIRNSDDALLRASPEAIIDAVYDFNHIQEYAGTMLDTGTPEDVWDELVENEYLSDFGYCEATDMSEIKEDVIDQITVMQSLLCYGKKKSIDHPLVQWLQEQFTKLDWQAMDMDSHSYPMHFLTDSEEVASQLNQQYQEIAEYADSRMILTPAKAIETLVTIAKNRLAIQMYEALTWLGREDTLRESYASTHGLKKSSVVVLT</sequence>
<keyword evidence="3" id="KW-1185">Reference proteome</keyword>
<dbReference type="RefSeq" id="WP_096993146.1">
    <property type="nucleotide sequence ID" value="NZ_JBHSII010000006.1"/>
</dbReference>
<name>A0A240EGY5_9VIBR</name>
<reference evidence="3" key="1">
    <citation type="submission" date="2016-06" db="EMBL/GenBank/DDBJ databases">
        <authorList>
            <person name="Rodrigo-Torres L."/>
            <person name="Arahal R.D."/>
            <person name="Lucena T."/>
        </authorList>
    </citation>
    <scope>NUCLEOTIDE SEQUENCE [LARGE SCALE GENOMIC DNA]</scope>
    <source>
        <strain evidence="3">CECT8203</strain>
    </source>
</reference>
<dbReference type="Proteomes" id="UP000219336">
    <property type="component" value="Unassembled WGS sequence"/>
</dbReference>
<protein>
    <submittedName>
        <fullName evidence="2">Uncharacterized protein</fullName>
    </submittedName>
</protein>
<dbReference type="EMBL" id="OANU01000015">
    <property type="protein sequence ID" value="SNX47922.1"/>
    <property type="molecule type" value="Genomic_DNA"/>
</dbReference>
<feature type="compositionally biased region" description="Basic and acidic residues" evidence="1">
    <location>
        <begin position="1"/>
        <end position="13"/>
    </location>
</feature>
<accession>A0A240EGY5</accession>
<evidence type="ECO:0000313" key="2">
    <source>
        <dbReference type="EMBL" id="SNX47922.1"/>
    </source>
</evidence>
<feature type="region of interest" description="Disordered" evidence="1">
    <location>
        <begin position="1"/>
        <end position="28"/>
    </location>
</feature>
<gene>
    <name evidence="2" type="ORF">VTH8203_01537</name>
</gene>
<proteinExistence type="predicted"/>
<evidence type="ECO:0000313" key="3">
    <source>
        <dbReference type="Proteomes" id="UP000219336"/>
    </source>
</evidence>
<dbReference type="AlphaFoldDB" id="A0A240EGY5"/>